<organism evidence="4 5">
    <name type="scientific">Iodidimonas gelatinilytica</name>
    <dbReference type="NCBI Taxonomy" id="1236966"/>
    <lineage>
        <taxon>Bacteria</taxon>
        <taxon>Pseudomonadati</taxon>
        <taxon>Pseudomonadota</taxon>
        <taxon>Alphaproteobacteria</taxon>
        <taxon>Iodidimonadales</taxon>
        <taxon>Iodidimonadaceae</taxon>
        <taxon>Iodidimonas</taxon>
    </lineage>
</organism>
<dbReference type="AlphaFoldDB" id="A0A5A7N480"/>
<feature type="chain" id="PRO_5022909150" evidence="2">
    <location>
        <begin position="27"/>
        <end position="231"/>
    </location>
</feature>
<evidence type="ECO:0000259" key="3">
    <source>
        <dbReference type="Pfam" id="PF13505"/>
    </source>
</evidence>
<keyword evidence="1 2" id="KW-0732">Signal</keyword>
<feature type="signal peptide" evidence="2">
    <location>
        <begin position="1"/>
        <end position="26"/>
    </location>
</feature>
<evidence type="ECO:0000256" key="2">
    <source>
        <dbReference type="SAM" id="SignalP"/>
    </source>
</evidence>
<feature type="domain" description="Outer membrane protein beta-barrel" evidence="3">
    <location>
        <begin position="9"/>
        <end position="229"/>
    </location>
</feature>
<sequence length="231" mass="25001">MSRIPALAFLSAAALCATALSPSARAGDIYLTAFGGLSLQRDQSSLRTDNSTFEAARMDFDPGFVVGGAVGYRFDTFGFGNVRVEAELSYRENSIDNGFITSQPGALFTGDNSSMAGMAVVYYDFTDISRRFVPYVGLGAGLAGVESDVYFTNGTGGRTEFGGPTDTEFAWQAIVGMAIPLTERFDFTVDGRFYSTGRPDWLTVTENGNATGRFRSEFDAWHLNAGVRFKF</sequence>
<keyword evidence="5" id="KW-1185">Reference proteome</keyword>
<dbReference type="SUPFAM" id="SSF56925">
    <property type="entry name" value="OMPA-like"/>
    <property type="match status" value="1"/>
</dbReference>
<dbReference type="RefSeq" id="WP_150002730.1">
    <property type="nucleotide sequence ID" value="NZ_BKCM01000014.1"/>
</dbReference>
<dbReference type="InterPro" id="IPR011250">
    <property type="entry name" value="OMP/PagP_B-barrel"/>
</dbReference>
<dbReference type="EMBL" id="BKCM01000014">
    <property type="protein sequence ID" value="GER01879.1"/>
    <property type="molecule type" value="Genomic_DNA"/>
</dbReference>
<accession>A0A5A7N480</accession>
<dbReference type="Pfam" id="PF13505">
    <property type="entry name" value="OMP_b-brl"/>
    <property type="match status" value="1"/>
</dbReference>
<evidence type="ECO:0000313" key="5">
    <source>
        <dbReference type="Proteomes" id="UP000325187"/>
    </source>
</evidence>
<protein>
    <submittedName>
        <fullName evidence="4">Outer surface protein</fullName>
    </submittedName>
</protein>
<reference evidence="4 5" key="1">
    <citation type="submission" date="2019-09" db="EMBL/GenBank/DDBJ databases">
        <title>NBRP : Genome information of microbial organism related human and environment.</title>
        <authorList>
            <person name="Hattori M."/>
            <person name="Oshima K."/>
            <person name="Inaba H."/>
            <person name="Suda W."/>
            <person name="Sakamoto M."/>
            <person name="Iino T."/>
            <person name="Kitahara M."/>
            <person name="Oshida Y."/>
            <person name="Iida T."/>
            <person name="Kudo T."/>
            <person name="Itoh T."/>
            <person name="Ohkuma M."/>
        </authorList>
    </citation>
    <scope>NUCLEOTIDE SEQUENCE [LARGE SCALE GENOMIC DNA]</scope>
    <source>
        <strain evidence="4 5">Mie-1</strain>
    </source>
</reference>
<gene>
    <name evidence="4" type="ORF">JCM17845_25020</name>
</gene>
<name>A0A5A7N480_9PROT</name>
<dbReference type="Proteomes" id="UP000325187">
    <property type="component" value="Unassembled WGS sequence"/>
</dbReference>
<comment type="caution">
    <text evidence="4">The sequence shown here is derived from an EMBL/GenBank/DDBJ whole genome shotgun (WGS) entry which is preliminary data.</text>
</comment>
<dbReference type="InterPro" id="IPR027385">
    <property type="entry name" value="Beta-barrel_OMP"/>
</dbReference>
<evidence type="ECO:0000313" key="4">
    <source>
        <dbReference type="EMBL" id="GER01879.1"/>
    </source>
</evidence>
<dbReference type="Gene3D" id="2.40.160.20">
    <property type="match status" value="1"/>
</dbReference>
<evidence type="ECO:0000256" key="1">
    <source>
        <dbReference type="ARBA" id="ARBA00022729"/>
    </source>
</evidence>
<proteinExistence type="predicted"/>